<feature type="region of interest" description="Disordered" evidence="1">
    <location>
        <begin position="607"/>
        <end position="634"/>
    </location>
</feature>
<feature type="compositionally biased region" description="Polar residues" evidence="1">
    <location>
        <begin position="701"/>
        <end position="729"/>
    </location>
</feature>
<feature type="region of interest" description="Disordered" evidence="1">
    <location>
        <begin position="1"/>
        <end position="48"/>
    </location>
</feature>
<feature type="compositionally biased region" description="Polar residues" evidence="1">
    <location>
        <begin position="1027"/>
        <end position="1052"/>
    </location>
</feature>
<name>A0A4U6XTF5_9PEZI</name>
<organism evidence="2 3">
    <name type="scientific">Colletotrichum tanaceti</name>
    <dbReference type="NCBI Taxonomy" id="1306861"/>
    <lineage>
        <taxon>Eukaryota</taxon>
        <taxon>Fungi</taxon>
        <taxon>Dikarya</taxon>
        <taxon>Ascomycota</taxon>
        <taxon>Pezizomycotina</taxon>
        <taxon>Sordariomycetes</taxon>
        <taxon>Hypocreomycetidae</taxon>
        <taxon>Glomerellales</taxon>
        <taxon>Glomerellaceae</taxon>
        <taxon>Colletotrichum</taxon>
        <taxon>Colletotrichum destructivum species complex</taxon>
    </lineage>
</organism>
<feature type="compositionally biased region" description="Basic and acidic residues" evidence="1">
    <location>
        <begin position="1092"/>
        <end position="1107"/>
    </location>
</feature>
<evidence type="ECO:0000256" key="1">
    <source>
        <dbReference type="SAM" id="MobiDB-lite"/>
    </source>
</evidence>
<comment type="caution">
    <text evidence="2">The sequence shown here is derived from an EMBL/GenBank/DDBJ whole genome shotgun (WGS) entry which is preliminary data.</text>
</comment>
<feature type="region of interest" description="Disordered" evidence="1">
    <location>
        <begin position="568"/>
        <end position="591"/>
    </location>
</feature>
<dbReference type="Proteomes" id="UP000310108">
    <property type="component" value="Unassembled WGS sequence"/>
</dbReference>
<evidence type="ECO:0008006" key="4">
    <source>
        <dbReference type="Google" id="ProtNLM"/>
    </source>
</evidence>
<dbReference type="EMBL" id="PJEX01000011">
    <property type="protein sequence ID" value="TKW59263.1"/>
    <property type="molecule type" value="Genomic_DNA"/>
</dbReference>
<feature type="region of interest" description="Disordered" evidence="1">
    <location>
        <begin position="656"/>
        <end position="734"/>
    </location>
</feature>
<accession>A0A4U6XTF5</accession>
<reference evidence="2 3" key="1">
    <citation type="journal article" date="2019" name="PLoS ONE">
        <title>Comparative genome analysis indicates high evolutionary potential of pathogenicity genes in Colletotrichum tanaceti.</title>
        <authorList>
            <person name="Lelwala R.V."/>
            <person name="Korhonen P.K."/>
            <person name="Young N.D."/>
            <person name="Scott J.B."/>
            <person name="Ades P.A."/>
            <person name="Gasser R.B."/>
            <person name="Taylor P.W.J."/>
        </authorList>
    </citation>
    <scope>NUCLEOTIDE SEQUENCE [LARGE SCALE GENOMIC DNA]</scope>
    <source>
        <strain evidence="2">BRIP57314</strain>
    </source>
</reference>
<dbReference type="STRING" id="1306861.A0A4U6XTF5"/>
<proteinExistence type="predicted"/>
<feature type="compositionally biased region" description="Polar residues" evidence="1">
    <location>
        <begin position="568"/>
        <end position="581"/>
    </location>
</feature>
<gene>
    <name evidence="2" type="ORF">CTA1_7053</name>
</gene>
<feature type="region of interest" description="Disordered" evidence="1">
    <location>
        <begin position="944"/>
        <end position="1107"/>
    </location>
</feature>
<evidence type="ECO:0000313" key="2">
    <source>
        <dbReference type="EMBL" id="TKW59263.1"/>
    </source>
</evidence>
<evidence type="ECO:0000313" key="3">
    <source>
        <dbReference type="Proteomes" id="UP000310108"/>
    </source>
</evidence>
<dbReference type="AlphaFoldDB" id="A0A4U6XTF5"/>
<dbReference type="OrthoDB" id="5144858at2759"/>
<protein>
    <recommendedName>
        <fullName evidence="4">Pt repeat family protein</fullName>
    </recommendedName>
</protein>
<sequence length="1252" mass="137028">MDMAEPDLVRPSTSHSGASGFQRRFLLSSPGRPRTATGHSEPRLTSAPSPAGLAVRVCIKFQSSLDLAYERQYQSSHGFEPTDQICQALIRRLTHCSHELLTRRDSTALERTIPQIGEGKPLRFELVYHIYRGGPEPWATKTFKSYQKYPMDRPSAMEIARSTDRIIGSFLKLHDRAFRWMHGRTHERSSSDLEILKPLSNPVSLLHIPESRFVDTTQDWEFLPGYEITLSFRSRCKSRRQREWQRTITLKSKQSSPLTLSHGEDMAWVLSTAMQRALDARKMAFDRQHRSCNKFDLLDECRHSEQNAVHVGFQIRNQLGLDHRHLRRELDSNLLLFQHPDGLDCQQFLDRLEHAFGAVRDDTDRELSEMDDFRLTVYELSGRGWKAEKPFAVCLDSAACYSRRTVKAILDRVQTSVADILGGNDMSITLMAHKRGHLVLDKTLVARSPYYATGQRQDEDAETVKKHFVSKLRNRIQSDVAMVVKDTCSLSDSEPQNVRVIERPVPAANDPVEMEASPCSSPLALPTPNEAATVSFDGSSFSFTESSEPSGLRGETLQGVGGVETTAESVNDTVGPSQQPETPVKATGFRDEIGFSSRSRLSFSLAEDGETATYPSSSSSSSTPSLVHGEVGTPHDSLLVTPTFMRTLSGIPQHFDANPNVASSESSDTDLVENSLAGPPTPTMQRFNGPRQFSLMGKGSRSVSRQSLVSTDSGSEQRSLTDSETSPSPASDDAVVQVEEVAFESKADPGSAPARSPVLPDANVGPATVEPVLEGWLEYCCVPVGAEEEAVKSEPEPEPEPVIVITTVETRPRPTIPPRCFEGFLEYCIETIVEEEEDEEDSDAEFHDAESTSAMAVISSPSSFATATETGLNSPTNFEQGALSPLILDSASPSPNLLDSASPRFDNLAKRESGRVVEGAASAHGSAFKVDYCTSSTDTIEPITCAPRVPETSEPPSLPEATKVSSPQVVEAAPTPEASLVPESSEPCTSEAAEPCPAFEATEPSPLLAEPPETTLDSSEEAPWAPSSLTLTECQSVSSGASRTPTSDSAISFSDKDEEETRELSTPPPLMTETEDSDYSEPPEPAVPFSEHSVRDTDDSDAADIHDDTTPAISLSHWSPRASFFLPDDASDSYFSHMRKLSIPRPLFSRPDSGVTLLGRIPFVHKRQFSSPTAGLFGLHEPRRLDIGLRGALLGFAALQKRGRLERRPSQVLLRLENDRGMIIVPGGSRRNSETRGIGGTGFLGLGNAYAF</sequence>
<keyword evidence="3" id="KW-1185">Reference proteome</keyword>